<name>A0A0A9GCB2_ARUDO</name>
<protein>
    <submittedName>
        <fullName evidence="1">Uncharacterized protein</fullName>
    </submittedName>
</protein>
<dbReference type="EMBL" id="GBRH01179563">
    <property type="protein sequence ID" value="JAE18333.1"/>
    <property type="molecule type" value="Transcribed_RNA"/>
</dbReference>
<reference evidence="1" key="2">
    <citation type="journal article" date="2015" name="Data Brief">
        <title>Shoot transcriptome of the giant reed, Arundo donax.</title>
        <authorList>
            <person name="Barrero R.A."/>
            <person name="Guerrero F.D."/>
            <person name="Moolhuijzen P."/>
            <person name="Goolsby J.A."/>
            <person name="Tidwell J."/>
            <person name="Bellgard S.E."/>
            <person name="Bellgard M.I."/>
        </authorList>
    </citation>
    <scope>NUCLEOTIDE SEQUENCE</scope>
    <source>
        <tissue evidence="1">Shoot tissue taken approximately 20 cm above the soil surface</tissue>
    </source>
</reference>
<sequence>MSLAMEVCKGMQMVCQLHQSDILVQHHLPSLTQLKKMGLRDMACWHHSQPAGRAMICIR</sequence>
<reference evidence="1" key="1">
    <citation type="submission" date="2014-09" db="EMBL/GenBank/DDBJ databases">
        <authorList>
            <person name="Magalhaes I.L.F."/>
            <person name="Oliveira U."/>
            <person name="Santos F.R."/>
            <person name="Vidigal T.H.D.A."/>
            <person name="Brescovit A.D."/>
            <person name="Santos A.J."/>
        </authorList>
    </citation>
    <scope>NUCLEOTIDE SEQUENCE</scope>
    <source>
        <tissue evidence="1">Shoot tissue taken approximately 20 cm above the soil surface</tissue>
    </source>
</reference>
<dbReference type="AlphaFoldDB" id="A0A0A9GCB2"/>
<proteinExistence type="predicted"/>
<accession>A0A0A9GCB2</accession>
<organism evidence="1">
    <name type="scientific">Arundo donax</name>
    <name type="common">Giant reed</name>
    <name type="synonym">Donax arundinaceus</name>
    <dbReference type="NCBI Taxonomy" id="35708"/>
    <lineage>
        <taxon>Eukaryota</taxon>
        <taxon>Viridiplantae</taxon>
        <taxon>Streptophyta</taxon>
        <taxon>Embryophyta</taxon>
        <taxon>Tracheophyta</taxon>
        <taxon>Spermatophyta</taxon>
        <taxon>Magnoliopsida</taxon>
        <taxon>Liliopsida</taxon>
        <taxon>Poales</taxon>
        <taxon>Poaceae</taxon>
        <taxon>PACMAD clade</taxon>
        <taxon>Arundinoideae</taxon>
        <taxon>Arundineae</taxon>
        <taxon>Arundo</taxon>
    </lineage>
</organism>
<evidence type="ECO:0000313" key="1">
    <source>
        <dbReference type="EMBL" id="JAE18333.1"/>
    </source>
</evidence>